<keyword evidence="1" id="KW-0472">Membrane</keyword>
<accession>A0A5Q2RAF7</accession>
<dbReference type="InterPro" id="IPR000160">
    <property type="entry name" value="GGDEF_dom"/>
</dbReference>
<evidence type="ECO:0000313" key="3">
    <source>
        <dbReference type="EMBL" id="QGG93859.1"/>
    </source>
</evidence>
<dbReference type="InterPro" id="IPR050469">
    <property type="entry name" value="Diguanylate_Cyclase"/>
</dbReference>
<dbReference type="AlphaFoldDB" id="A0A5Q2RAF7"/>
<protein>
    <submittedName>
        <fullName evidence="3">Diguanylate cyclase</fullName>
    </submittedName>
</protein>
<dbReference type="FunFam" id="3.30.70.270:FF:000001">
    <property type="entry name" value="Diguanylate cyclase domain protein"/>
    <property type="match status" value="1"/>
</dbReference>
<reference evidence="3 4" key="1">
    <citation type="submission" date="2019-11" db="EMBL/GenBank/DDBJ databases">
        <authorList>
            <person name="He Y."/>
        </authorList>
    </citation>
    <scope>NUCLEOTIDE SEQUENCE [LARGE SCALE GENOMIC DNA]</scope>
    <source>
        <strain evidence="3 4">SCSIO 58843</strain>
    </source>
</reference>
<dbReference type="Proteomes" id="UP000334019">
    <property type="component" value="Chromosome"/>
</dbReference>
<evidence type="ECO:0000256" key="1">
    <source>
        <dbReference type="SAM" id="Phobius"/>
    </source>
</evidence>
<keyword evidence="1" id="KW-1133">Transmembrane helix</keyword>
<feature type="domain" description="GGDEF" evidence="2">
    <location>
        <begin position="277"/>
        <end position="410"/>
    </location>
</feature>
<feature type="transmembrane region" description="Helical" evidence="1">
    <location>
        <begin position="139"/>
        <end position="157"/>
    </location>
</feature>
<keyword evidence="4" id="KW-1185">Reference proteome</keyword>
<dbReference type="KEGG" id="atq:GH723_01340"/>
<evidence type="ECO:0000259" key="2">
    <source>
        <dbReference type="PROSITE" id="PS50887"/>
    </source>
</evidence>
<sequence length="414" mass="43475">MVPADLLHVATTRPEEADPLDDVMRPLGSSFADPALEQAFLRHRVAHSGRTLAVAASVSAAAWLLLAPSDWSGGSLATSLVAATSRFLATGLLAGAAAALWARAGWLAERRGRRLLTGATWAIVVSFLVVVAVRDADPRHLDVSAALFGTAVVLFVPIPLARRAGIVAAFYTGFWALTALGDPEVAPARLAANLAVAAVGAVACGAHLERSARRSFLLLHQLQRRNGDLSAEVTHHVSVQRALTRLASEDELTGLLNRRAFFAAVGDAVDREGLRRAAGAAILVDADRFKSINDHHGHDVGDQVLRGLATTLTAAVRDGDLVARLGGEEFAVYLPGAGLAEARIVAERIRANVADSLWATEDHGAVGVTVSVGVAERGVDEAVDDVIRRADQAMYRSKRAGGDRFVCDAAGIGC</sequence>
<dbReference type="Gene3D" id="3.30.70.270">
    <property type="match status" value="1"/>
</dbReference>
<dbReference type="PANTHER" id="PTHR45138:SF9">
    <property type="entry name" value="DIGUANYLATE CYCLASE DGCM-RELATED"/>
    <property type="match status" value="1"/>
</dbReference>
<feature type="transmembrane region" description="Helical" evidence="1">
    <location>
        <begin position="114"/>
        <end position="133"/>
    </location>
</feature>
<evidence type="ECO:0000313" key="4">
    <source>
        <dbReference type="Proteomes" id="UP000334019"/>
    </source>
</evidence>
<dbReference type="PANTHER" id="PTHR45138">
    <property type="entry name" value="REGULATORY COMPONENTS OF SENSORY TRANSDUCTION SYSTEM"/>
    <property type="match status" value="1"/>
</dbReference>
<dbReference type="InterPro" id="IPR043128">
    <property type="entry name" value="Rev_trsase/Diguanyl_cyclase"/>
</dbReference>
<dbReference type="SMART" id="SM00267">
    <property type="entry name" value="GGDEF"/>
    <property type="match status" value="1"/>
</dbReference>
<dbReference type="NCBIfam" id="TIGR00254">
    <property type="entry name" value="GGDEF"/>
    <property type="match status" value="1"/>
</dbReference>
<dbReference type="SUPFAM" id="SSF55073">
    <property type="entry name" value="Nucleotide cyclase"/>
    <property type="match status" value="1"/>
</dbReference>
<name>A0A5Q2RAF7_9ACTN</name>
<proteinExistence type="predicted"/>
<dbReference type="CDD" id="cd01949">
    <property type="entry name" value="GGDEF"/>
    <property type="match status" value="1"/>
</dbReference>
<dbReference type="Pfam" id="PF00990">
    <property type="entry name" value="GGDEF"/>
    <property type="match status" value="1"/>
</dbReference>
<dbReference type="PROSITE" id="PS50887">
    <property type="entry name" value="GGDEF"/>
    <property type="match status" value="1"/>
</dbReference>
<dbReference type="GO" id="GO:0052621">
    <property type="term" value="F:diguanylate cyclase activity"/>
    <property type="evidence" value="ECO:0007669"/>
    <property type="project" value="TreeGrafter"/>
</dbReference>
<feature type="transmembrane region" description="Helical" evidence="1">
    <location>
        <begin position="80"/>
        <end position="102"/>
    </location>
</feature>
<dbReference type="EMBL" id="CP045851">
    <property type="protein sequence ID" value="QGG93859.1"/>
    <property type="molecule type" value="Genomic_DNA"/>
</dbReference>
<keyword evidence="1" id="KW-0812">Transmembrane</keyword>
<dbReference type="InterPro" id="IPR029787">
    <property type="entry name" value="Nucleotide_cyclase"/>
</dbReference>
<dbReference type="RefSeq" id="WP_153757965.1">
    <property type="nucleotide sequence ID" value="NZ_CP045851.1"/>
</dbReference>
<gene>
    <name evidence="3" type="ORF">GH723_01340</name>
</gene>
<organism evidence="3 4">
    <name type="scientific">Actinomarinicola tropica</name>
    <dbReference type="NCBI Taxonomy" id="2789776"/>
    <lineage>
        <taxon>Bacteria</taxon>
        <taxon>Bacillati</taxon>
        <taxon>Actinomycetota</taxon>
        <taxon>Acidimicrobiia</taxon>
        <taxon>Acidimicrobiales</taxon>
        <taxon>Iamiaceae</taxon>
        <taxon>Actinomarinicola</taxon>
    </lineage>
</organism>